<dbReference type="Gene3D" id="2.40.50.730">
    <property type="match status" value="1"/>
</dbReference>
<dbReference type="CDD" id="cd05532">
    <property type="entry name" value="POLBc_alpha"/>
    <property type="match status" value="1"/>
</dbReference>
<dbReference type="Pfam" id="PF03104">
    <property type="entry name" value="DNA_pol_B_exo1"/>
    <property type="match status" value="1"/>
</dbReference>
<dbReference type="PROSITE" id="PS00116">
    <property type="entry name" value="DNA_POLYMERASE_B"/>
    <property type="match status" value="1"/>
</dbReference>
<keyword evidence="7" id="KW-0863">Zinc-finger</keyword>
<dbReference type="PANTHER" id="PTHR45861:SF1">
    <property type="entry name" value="DNA POLYMERASE ALPHA CATALYTIC SUBUNIT"/>
    <property type="match status" value="1"/>
</dbReference>
<evidence type="ECO:0000256" key="11">
    <source>
        <dbReference type="ARBA" id="ARBA00023242"/>
    </source>
</evidence>
<dbReference type="InterPro" id="IPR006172">
    <property type="entry name" value="DNA-dir_DNA_pol_B"/>
</dbReference>
<feature type="domain" description="Zinc finger DNA-directed DNA polymerase family B alpha" evidence="16">
    <location>
        <begin position="1032"/>
        <end position="1147"/>
    </location>
</feature>
<protein>
    <recommendedName>
        <fullName evidence="12">DNA polymerase</fullName>
        <ecNumber evidence="12">2.7.7.7</ecNumber>
    </recommendedName>
</protein>
<evidence type="ECO:0000256" key="7">
    <source>
        <dbReference type="ARBA" id="ARBA00022771"/>
    </source>
</evidence>
<evidence type="ECO:0000256" key="3">
    <source>
        <dbReference type="ARBA" id="ARBA00022679"/>
    </source>
</evidence>
<evidence type="ECO:0000256" key="6">
    <source>
        <dbReference type="ARBA" id="ARBA00022723"/>
    </source>
</evidence>
<accession>A0ABM0LZL0</accession>
<dbReference type="EC" id="2.7.7.7" evidence="12"/>
<evidence type="ECO:0000256" key="5">
    <source>
        <dbReference type="ARBA" id="ARBA00022705"/>
    </source>
</evidence>
<feature type="compositionally biased region" description="Polar residues" evidence="13">
    <location>
        <begin position="52"/>
        <end position="61"/>
    </location>
</feature>
<dbReference type="PANTHER" id="PTHR45861">
    <property type="entry name" value="DNA POLYMERASE ALPHA CATALYTIC SUBUNIT"/>
    <property type="match status" value="1"/>
</dbReference>
<dbReference type="InterPro" id="IPR043502">
    <property type="entry name" value="DNA/RNA_pol_sf"/>
</dbReference>
<dbReference type="SUPFAM" id="SSF53098">
    <property type="entry name" value="Ribonuclease H-like"/>
    <property type="match status" value="1"/>
</dbReference>
<keyword evidence="9 12" id="KW-0239">DNA-directed DNA polymerase</keyword>
<feature type="domain" description="DNA-directed DNA polymerase family B multifunctional" evidence="14">
    <location>
        <begin position="707"/>
        <end position="993"/>
    </location>
</feature>
<evidence type="ECO:0000259" key="15">
    <source>
        <dbReference type="Pfam" id="PF03104"/>
    </source>
</evidence>
<evidence type="ECO:0000256" key="2">
    <source>
        <dbReference type="ARBA" id="ARBA00005755"/>
    </source>
</evidence>
<keyword evidence="5 12" id="KW-0235">DNA replication</keyword>
<keyword evidence="3 12" id="KW-0808">Transferase</keyword>
<dbReference type="InterPro" id="IPR038256">
    <property type="entry name" value="Pol_alpha_znc_sf"/>
</dbReference>
<dbReference type="CDD" id="cd05776">
    <property type="entry name" value="DNA_polB_alpha_exo"/>
    <property type="match status" value="1"/>
</dbReference>
<evidence type="ECO:0000259" key="14">
    <source>
        <dbReference type="Pfam" id="PF00136"/>
    </source>
</evidence>
<dbReference type="InterPro" id="IPR006134">
    <property type="entry name" value="DNA-dir_DNA_pol_B_multi_dom"/>
</dbReference>
<evidence type="ECO:0000256" key="12">
    <source>
        <dbReference type="RuleBase" id="RU000442"/>
    </source>
</evidence>
<feature type="compositionally biased region" description="Pro residues" evidence="13">
    <location>
        <begin position="1"/>
        <end position="12"/>
    </location>
</feature>
<dbReference type="Gene3D" id="1.10.3200.20">
    <property type="entry name" value="DNA Polymerase alpha, zinc finger"/>
    <property type="match status" value="1"/>
</dbReference>
<dbReference type="InterPro" id="IPR006133">
    <property type="entry name" value="DNA-dir_DNA_pol_B_exonuc"/>
</dbReference>
<dbReference type="Pfam" id="PF08996">
    <property type="entry name" value="zf-DNA_Pol"/>
    <property type="match status" value="1"/>
</dbReference>
<feature type="region of interest" description="Disordered" evidence="13">
    <location>
        <begin position="1"/>
        <end position="86"/>
    </location>
</feature>
<dbReference type="Gene3D" id="3.90.1600.10">
    <property type="entry name" value="Palm domain of DNA polymerase"/>
    <property type="match status" value="1"/>
</dbReference>
<comment type="catalytic activity">
    <reaction evidence="12">
        <text>DNA(n) + a 2'-deoxyribonucleoside 5'-triphosphate = DNA(n+1) + diphosphate</text>
        <dbReference type="Rhea" id="RHEA:22508"/>
        <dbReference type="Rhea" id="RHEA-COMP:17339"/>
        <dbReference type="Rhea" id="RHEA-COMP:17340"/>
        <dbReference type="ChEBI" id="CHEBI:33019"/>
        <dbReference type="ChEBI" id="CHEBI:61560"/>
        <dbReference type="ChEBI" id="CHEBI:173112"/>
        <dbReference type="EC" id="2.7.7.7"/>
    </reaction>
</comment>
<keyword evidence="10 12" id="KW-0238">DNA-binding</keyword>
<dbReference type="GeneID" id="102802291"/>
<dbReference type="InterPro" id="IPR023211">
    <property type="entry name" value="DNA_pol_palm_dom_sf"/>
</dbReference>
<dbReference type="Gene3D" id="1.10.132.60">
    <property type="entry name" value="DNA polymerase family B, C-terminal domain"/>
    <property type="match status" value="1"/>
</dbReference>
<dbReference type="InterPro" id="IPR045846">
    <property type="entry name" value="POLBc_alpha"/>
</dbReference>
<dbReference type="Gene3D" id="3.30.420.10">
    <property type="entry name" value="Ribonuclease H-like superfamily/Ribonuclease H"/>
    <property type="match status" value="1"/>
</dbReference>
<evidence type="ECO:0000256" key="13">
    <source>
        <dbReference type="SAM" id="MobiDB-lite"/>
    </source>
</evidence>
<dbReference type="InterPro" id="IPR017964">
    <property type="entry name" value="DNA-dir_DNA_pol_B_CS"/>
</dbReference>
<keyword evidence="11" id="KW-0539">Nucleus</keyword>
<keyword evidence="17" id="KW-1185">Reference proteome</keyword>
<sequence length="1150" mass="130567">MKNEPPPMPKPVPIRMKFKPEGLPSPVGPSPASRNRNPFASRPRVMPPKSPMPTSGNQNKALQRKAQSDISDIRDDPPLKRIKYEPVEDVVMDTDEVEDHDNGLDNYDIEDEDVEEETIQNEVQMEAEKPDDVKEDVKASESPVVLTSSGWETVRGEITEEQVVHDISVDSSSLPLTTNDDGDQVFRFYWFDAYEDHYKQPGIVYLFGKVWIESAKCHVSCCVAVKNIERRVYLLPRENRVNLKTGVETDEEITFMDVYKEFNDHVAEKYKIMKFKSMKVSRQYCFEKSDVPAESEYLEIRYSADLPQLPSDLKGETFSYAFGTNTSSTELLLLHRKMKGPCWLDIKMPQLPNQPVSWCKVEAFINKPDFVCVVKDKQPPPLVVMTINLRTLLNPKTHQHEIHKIDPDIIVGHDISNFDLDVLLHRINANKIPHWSRIGRLKRQIMPKLSSGGRVGFAEKNAVCGRLISDVKISSRELIRCKSYDLTELASHILKHQRDVIPMENLKNMFTTSRQLHSLVENTCMDASLILRILCELNVLPLALQITTICGNIMARTLLGGRSERNEYLLLHAFHDKNFIVPDKEFRKKQIAVDHDDNEEGVKTSKKGRRKPAYAGGLVLDPKKVSHIPVYICQTAPGVHQSDSSQCASVRHLPVCISQTSPNVHQSDISQCASVGHLPVCISQTSPSVHQVVYITLFQINLFFIFQYDIRQKALKLTANSMYGCLGFSHSRFYAKPLAALVTSKGREILMQTKELVQKMNLDVIYGDTDSIMINTNTTDLDQVFKVGNKVKSEVNKLYRLLEIDIDGVFQSMLLLKKKKYAALAIQKLPNGKISTTQELKGLDIVRRDWCDLAKDTGNYVIGQILSAESREIIVENIHNKLTDVGEKVANNEMPRKMYEINKALTKSPQDYPDKKSLPHVHVALWINSHQGKKIGAGDTVSYIICEDGSNLPASQRAYHPDEVDRRPDLKIDIKYYLAQQVHPVVSRLCDPIDGTDTAQIAECLGLDPSGYRHSMRQQEDELDAVHGYEAQLADEEKYKDCKRFIFICKCGRENIMDSVFSGSGSTILCTLDHCSNPECKLQPAEYIKSLSNKLTLTMRQYINKYYQGWLTCEDTSCGQRTRQVPRHVHRQGLVCTMCQRAVLKPEVCT</sequence>
<evidence type="ECO:0000259" key="16">
    <source>
        <dbReference type="Pfam" id="PF08996"/>
    </source>
</evidence>
<keyword evidence="4 12" id="KW-0548">Nucleotidyltransferase</keyword>
<keyword evidence="6" id="KW-0479">Metal-binding</keyword>
<dbReference type="Pfam" id="PF00136">
    <property type="entry name" value="DNA_pol_B"/>
    <property type="match status" value="2"/>
</dbReference>
<dbReference type="InterPro" id="IPR012337">
    <property type="entry name" value="RNaseH-like_sf"/>
</dbReference>
<reference evidence="18" key="1">
    <citation type="submission" date="2025-08" db="UniProtKB">
        <authorList>
            <consortium name="RefSeq"/>
        </authorList>
    </citation>
    <scope>IDENTIFICATION</scope>
    <source>
        <tissue evidence="18">Testes</tissue>
    </source>
</reference>
<dbReference type="SUPFAM" id="SSF56672">
    <property type="entry name" value="DNA/RNA polymerases"/>
    <property type="match status" value="1"/>
</dbReference>
<proteinExistence type="inferred from homology"/>
<dbReference type="InterPro" id="IPR036397">
    <property type="entry name" value="RNaseH_sf"/>
</dbReference>
<comment type="similarity">
    <text evidence="2 12">Belongs to the DNA polymerase type-B family.</text>
</comment>
<dbReference type="InterPro" id="IPR042087">
    <property type="entry name" value="DNA_pol_B_thumb"/>
</dbReference>
<name>A0ABM0LZL0_SACKO</name>
<dbReference type="SUPFAM" id="SSF90234">
    <property type="entry name" value="Zinc finger domain of DNA polymerase-alpha"/>
    <property type="match status" value="1"/>
</dbReference>
<evidence type="ECO:0000256" key="9">
    <source>
        <dbReference type="ARBA" id="ARBA00022932"/>
    </source>
</evidence>
<evidence type="ECO:0000256" key="1">
    <source>
        <dbReference type="ARBA" id="ARBA00004123"/>
    </source>
</evidence>
<dbReference type="Proteomes" id="UP000694865">
    <property type="component" value="Unplaced"/>
</dbReference>
<dbReference type="Gene3D" id="3.30.70.2820">
    <property type="match status" value="1"/>
</dbReference>
<comment type="subcellular location">
    <subcellularLocation>
        <location evidence="1">Nucleus</location>
    </subcellularLocation>
</comment>
<organism evidence="17 18">
    <name type="scientific">Saccoglossus kowalevskii</name>
    <name type="common">Acorn worm</name>
    <dbReference type="NCBI Taxonomy" id="10224"/>
    <lineage>
        <taxon>Eukaryota</taxon>
        <taxon>Metazoa</taxon>
        <taxon>Hemichordata</taxon>
        <taxon>Enteropneusta</taxon>
        <taxon>Harrimaniidae</taxon>
        <taxon>Saccoglossus</taxon>
    </lineage>
</organism>
<feature type="compositionally biased region" description="Basic and acidic residues" evidence="13">
    <location>
        <begin position="71"/>
        <end position="86"/>
    </location>
</feature>
<evidence type="ECO:0000256" key="4">
    <source>
        <dbReference type="ARBA" id="ARBA00022695"/>
    </source>
</evidence>
<dbReference type="RefSeq" id="XP_006813201.1">
    <property type="nucleotide sequence ID" value="XM_006813138.1"/>
</dbReference>
<feature type="domain" description="DNA-directed DNA polymerase family B multifunctional" evidence="14">
    <location>
        <begin position="553"/>
        <end position="627"/>
    </location>
</feature>
<dbReference type="SMART" id="SM00486">
    <property type="entry name" value="POLBc"/>
    <property type="match status" value="1"/>
</dbReference>
<dbReference type="NCBIfam" id="TIGR00592">
    <property type="entry name" value="pol2"/>
    <property type="match status" value="2"/>
</dbReference>
<evidence type="ECO:0000256" key="10">
    <source>
        <dbReference type="ARBA" id="ARBA00023125"/>
    </source>
</evidence>
<evidence type="ECO:0000256" key="8">
    <source>
        <dbReference type="ARBA" id="ARBA00022833"/>
    </source>
</evidence>
<dbReference type="InterPro" id="IPR015088">
    <property type="entry name" value="Znf_DNA-dir_DNA_pol_B_alpha"/>
</dbReference>
<evidence type="ECO:0000313" key="18">
    <source>
        <dbReference type="RefSeq" id="XP_006813201.1"/>
    </source>
</evidence>
<feature type="domain" description="DNA-directed DNA polymerase family B exonuclease" evidence="15">
    <location>
        <begin position="402"/>
        <end position="488"/>
    </location>
</feature>
<gene>
    <name evidence="18" type="primary">LOC102802291</name>
</gene>
<keyword evidence="8" id="KW-0862">Zinc</keyword>
<evidence type="ECO:0000313" key="17">
    <source>
        <dbReference type="Proteomes" id="UP000694865"/>
    </source>
</evidence>